<reference evidence="2 3" key="1">
    <citation type="submission" date="2018-05" db="EMBL/GenBank/DDBJ databases">
        <title>Coraliomargarita sinensis sp. nov., isolated from a marine solar saltern.</title>
        <authorList>
            <person name="Zhou L.Y."/>
        </authorList>
    </citation>
    <scope>NUCLEOTIDE SEQUENCE [LARGE SCALE GENOMIC DNA]</scope>
    <source>
        <strain evidence="2 3">WN38</strain>
    </source>
</reference>
<gene>
    <name evidence="2" type="ORF">DDZ13_06580</name>
</gene>
<accession>A0A317ZGU7</accession>
<keyword evidence="1" id="KW-0812">Transmembrane</keyword>
<evidence type="ECO:0000313" key="3">
    <source>
        <dbReference type="Proteomes" id="UP000247099"/>
    </source>
</evidence>
<dbReference type="EMBL" id="QHJQ01000003">
    <property type="protein sequence ID" value="PXA04825.1"/>
    <property type="molecule type" value="Genomic_DNA"/>
</dbReference>
<evidence type="ECO:0000256" key="1">
    <source>
        <dbReference type="SAM" id="Phobius"/>
    </source>
</evidence>
<name>A0A317ZGU7_9BACT</name>
<keyword evidence="3" id="KW-1185">Reference proteome</keyword>
<dbReference type="AlphaFoldDB" id="A0A317ZGU7"/>
<keyword evidence="1" id="KW-1133">Transmembrane helix</keyword>
<organism evidence="2 3">
    <name type="scientific">Coraliomargarita sinensis</name>
    <dbReference type="NCBI Taxonomy" id="2174842"/>
    <lineage>
        <taxon>Bacteria</taxon>
        <taxon>Pseudomonadati</taxon>
        <taxon>Verrucomicrobiota</taxon>
        <taxon>Opitutia</taxon>
        <taxon>Puniceicoccales</taxon>
        <taxon>Coraliomargaritaceae</taxon>
        <taxon>Coraliomargarita</taxon>
    </lineage>
</organism>
<dbReference type="Proteomes" id="UP000247099">
    <property type="component" value="Unassembled WGS sequence"/>
</dbReference>
<keyword evidence="1" id="KW-0472">Membrane</keyword>
<dbReference type="InParanoid" id="A0A317ZGU7"/>
<sequence>MFPFSSAASGLGFGGGPAVASSGGPFAVGDTNFGGVDRGTLDQKTALIISAGIITAVVIYGITKR</sequence>
<evidence type="ECO:0000313" key="2">
    <source>
        <dbReference type="EMBL" id="PXA04825.1"/>
    </source>
</evidence>
<comment type="caution">
    <text evidence="2">The sequence shown here is derived from an EMBL/GenBank/DDBJ whole genome shotgun (WGS) entry which is preliminary data.</text>
</comment>
<proteinExistence type="predicted"/>
<protein>
    <submittedName>
        <fullName evidence="2">Uncharacterized protein</fullName>
    </submittedName>
</protein>
<feature type="transmembrane region" description="Helical" evidence="1">
    <location>
        <begin position="46"/>
        <end position="63"/>
    </location>
</feature>